<evidence type="ECO:0000313" key="4">
    <source>
        <dbReference type="EMBL" id="VDM28384.1"/>
    </source>
</evidence>
<reference evidence="4 5" key="2">
    <citation type="submission" date="2018-11" db="EMBL/GenBank/DDBJ databases">
        <authorList>
            <consortium name="Pathogen Informatics"/>
        </authorList>
    </citation>
    <scope>NUCLEOTIDE SEQUENCE [LARGE SCALE GENOMIC DNA]</scope>
</reference>
<evidence type="ECO:0000313" key="5">
    <source>
        <dbReference type="Proteomes" id="UP000050794"/>
    </source>
</evidence>
<dbReference type="InterPro" id="IPR042626">
    <property type="entry name" value="THOC6"/>
</dbReference>
<feature type="repeat" description="WD" evidence="3">
    <location>
        <begin position="101"/>
        <end position="141"/>
    </location>
</feature>
<dbReference type="PANTHER" id="PTHR44411:SF1">
    <property type="entry name" value="THO COMPLEX SUBUNIT 6 HOMOLOG"/>
    <property type="match status" value="1"/>
</dbReference>
<dbReference type="SUPFAM" id="SSF50978">
    <property type="entry name" value="WD40 repeat-like"/>
    <property type="match status" value="1"/>
</dbReference>
<name>A0A183U2E7_TOXCA</name>
<dbReference type="InterPro" id="IPR001680">
    <property type="entry name" value="WD40_rpt"/>
</dbReference>
<comment type="similarity">
    <text evidence="1">Belongs to the WD repeat THOC6 family.</text>
</comment>
<proteinExistence type="inferred from homology"/>
<sequence>MQLSAPVWALRQLGDILYCGDARGMLFAYSWSQLTANSARLNDSKPVFEVSAFGVEPGKMNPHEVNSIETLGENKLIYGGAFDNAVRLADSERPDKVISTFNGHEGNVNELVTRSEHEFVSASEDGTVRVWDTRTAQASRLIRICDEPQLRRNGCGIGVCALDICGSLMVIFQ</sequence>
<dbReference type="SMART" id="SM00320">
    <property type="entry name" value="WD40"/>
    <property type="match status" value="2"/>
</dbReference>
<protein>
    <submittedName>
        <fullName evidence="6">WD_REPEATS_REGION domain-containing protein</fullName>
    </submittedName>
</protein>
<dbReference type="Pfam" id="PF00400">
    <property type="entry name" value="WD40"/>
    <property type="match status" value="1"/>
</dbReference>
<keyword evidence="2 3" id="KW-0853">WD repeat</keyword>
<dbReference type="Gene3D" id="2.130.10.10">
    <property type="entry name" value="YVTN repeat-like/Quinoprotein amine dehydrogenase"/>
    <property type="match status" value="1"/>
</dbReference>
<dbReference type="EMBL" id="UYWY01002832">
    <property type="protein sequence ID" value="VDM28384.1"/>
    <property type="molecule type" value="Genomic_DNA"/>
</dbReference>
<evidence type="ECO:0000256" key="2">
    <source>
        <dbReference type="ARBA" id="ARBA00022574"/>
    </source>
</evidence>
<dbReference type="AlphaFoldDB" id="A0A183U2E7"/>
<evidence type="ECO:0000313" key="6">
    <source>
        <dbReference type="WBParaSite" id="TCNE_0000266701-mRNA-1"/>
    </source>
</evidence>
<reference evidence="6" key="1">
    <citation type="submission" date="2016-06" db="UniProtKB">
        <authorList>
            <consortium name="WormBaseParasite"/>
        </authorList>
    </citation>
    <scope>IDENTIFICATION</scope>
</reference>
<organism evidence="5 6">
    <name type="scientific">Toxocara canis</name>
    <name type="common">Canine roundworm</name>
    <dbReference type="NCBI Taxonomy" id="6265"/>
    <lineage>
        <taxon>Eukaryota</taxon>
        <taxon>Metazoa</taxon>
        <taxon>Ecdysozoa</taxon>
        <taxon>Nematoda</taxon>
        <taxon>Chromadorea</taxon>
        <taxon>Rhabditida</taxon>
        <taxon>Spirurina</taxon>
        <taxon>Ascaridomorpha</taxon>
        <taxon>Ascaridoidea</taxon>
        <taxon>Toxocaridae</taxon>
        <taxon>Toxocara</taxon>
    </lineage>
</organism>
<dbReference type="GO" id="GO:0000347">
    <property type="term" value="C:THO complex"/>
    <property type="evidence" value="ECO:0007669"/>
    <property type="project" value="TreeGrafter"/>
</dbReference>
<dbReference type="GO" id="GO:0000346">
    <property type="term" value="C:transcription export complex"/>
    <property type="evidence" value="ECO:0007669"/>
    <property type="project" value="TreeGrafter"/>
</dbReference>
<dbReference type="PROSITE" id="PS50082">
    <property type="entry name" value="WD_REPEATS_2"/>
    <property type="match status" value="1"/>
</dbReference>
<dbReference type="WBParaSite" id="TCNE_0000266701-mRNA-1">
    <property type="protein sequence ID" value="TCNE_0000266701-mRNA-1"/>
    <property type="gene ID" value="TCNE_0000266701"/>
</dbReference>
<accession>A0A183U2E7</accession>
<keyword evidence="5" id="KW-1185">Reference proteome</keyword>
<gene>
    <name evidence="4" type="ORF">TCNE_LOCUS2667</name>
</gene>
<dbReference type="Proteomes" id="UP000050794">
    <property type="component" value="Unassembled WGS sequence"/>
</dbReference>
<dbReference type="GO" id="GO:0006406">
    <property type="term" value="P:mRNA export from nucleus"/>
    <property type="evidence" value="ECO:0007669"/>
    <property type="project" value="TreeGrafter"/>
</dbReference>
<evidence type="ECO:0000256" key="3">
    <source>
        <dbReference type="PROSITE-ProRule" id="PRU00221"/>
    </source>
</evidence>
<dbReference type="PROSITE" id="PS50294">
    <property type="entry name" value="WD_REPEATS_REGION"/>
    <property type="match status" value="1"/>
</dbReference>
<dbReference type="InterPro" id="IPR036322">
    <property type="entry name" value="WD40_repeat_dom_sf"/>
</dbReference>
<evidence type="ECO:0000256" key="1">
    <source>
        <dbReference type="ARBA" id="ARBA00009728"/>
    </source>
</evidence>
<dbReference type="PANTHER" id="PTHR44411">
    <property type="entry name" value="THO COMPLEX SUBUNIT 6 HOMOLOG"/>
    <property type="match status" value="1"/>
</dbReference>
<dbReference type="InterPro" id="IPR015943">
    <property type="entry name" value="WD40/YVTN_repeat-like_dom_sf"/>
</dbReference>